<evidence type="ECO:0000256" key="2">
    <source>
        <dbReference type="ARBA" id="ARBA00022833"/>
    </source>
</evidence>
<evidence type="ECO:0000256" key="1">
    <source>
        <dbReference type="ARBA" id="ARBA00022490"/>
    </source>
</evidence>
<organism evidence="7 8">
    <name type="scientific">Lactococcus lactis subsp. lactis</name>
    <name type="common">Streptococcus lactis</name>
    <dbReference type="NCBI Taxonomy" id="1360"/>
    <lineage>
        <taxon>Bacteria</taxon>
        <taxon>Bacillati</taxon>
        <taxon>Bacillota</taxon>
        <taxon>Bacilli</taxon>
        <taxon>Lactobacillales</taxon>
        <taxon>Streptococcaceae</taxon>
        <taxon>Lactococcus</taxon>
    </lineage>
</organism>
<proteinExistence type="inferred from homology"/>
<feature type="disulfide bond" description="Redox-active" evidence="6">
    <location>
        <begin position="262"/>
        <end position="264"/>
    </location>
</feature>
<evidence type="ECO:0000256" key="5">
    <source>
        <dbReference type="ARBA" id="ARBA00023284"/>
    </source>
</evidence>
<dbReference type="Pfam" id="PF01430">
    <property type="entry name" value="HSP33"/>
    <property type="match status" value="1"/>
</dbReference>
<comment type="PTM">
    <text evidence="6">Under oxidizing conditions two disulfide bonds are formed involving the reactive cysteines. Under reducing conditions zinc is bound to the reactive cysteines and the protein is inactive.</text>
</comment>
<dbReference type="PIRSF" id="PIRSF005261">
    <property type="entry name" value="Heat_shock_Hsp33"/>
    <property type="match status" value="1"/>
</dbReference>
<reference evidence="7 8" key="1">
    <citation type="submission" date="2015-01" db="EMBL/GenBank/DDBJ databases">
        <title>Lactococcus lactis subsp.lactis JCM 5805 whole genome shotgun sequence.</title>
        <authorList>
            <person name="Fujii T."/>
            <person name="Tomita Y."/>
            <person name="Ikushima S."/>
            <person name="Fujiwara D."/>
        </authorList>
    </citation>
    <scope>NUCLEOTIDE SEQUENCE [LARGE SCALE GENOMIC DNA]</scope>
    <source>
        <strain evidence="7 8">JCM 5805</strain>
    </source>
</reference>
<accession>A0A0B8QWK0</accession>
<comment type="caution">
    <text evidence="7">The sequence shown here is derived from an EMBL/GenBank/DDBJ whole genome shotgun (WGS) entry which is preliminary data.</text>
</comment>
<feature type="disulfide bond" description="Redox-active" evidence="6">
    <location>
        <begin position="295"/>
        <end position="298"/>
    </location>
</feature>
<keyword evidence="3 6" id="KW-1015">Disulfide bond</keyword>
<comment type="function">
    <text evidence="6">Redox regulated molecular chaperone. Protects both thermally unfolding and oxidatively damaged proteins from irreversible aggregation. Plays an important role in the bacterial defense system toward oxidative stress.</text>
</comment>
<dbReference type="SUPFAM" id="SSF118352">
    <property type="entry name" value="HSP33 redox switch-like"/>
    <property type="match status" value="1"/>
</dbReference>
<dbReference type="EMBL" id="BBSI01000012">
    <property type="protein sequence ID" value="GAM79308.1"/>
    <property type="molecule type" value="Genomic_DNA"/>
</dbReference>
<dbReference type="SUPFAM" id="SSF64397">
    <property type="entry name" value="Hsp33 domain"/>
    <property type="match status" value="1"/>
</dbReference>
<dbReference type="GO" id="GO:0044183">
    <property type="term" value="F:protein folding chaperone"/>
    <property type="evidence" value="ECO:0007669"/>
    <property type="project" value="TreeGrafter"/>
</dbReference>
<keyword evidence="5 6" id="KW-0676">Redox-active center</keyword>
<dbReference type="GO" id="GO:0042026">
    <property type="term" value="P:protein refolding"/>
    <property type="evidence" value="ECO:0007669"/>
    <property type="project" value="TreeGrafter"/>
</dbReference>
<dbReference type="PANTHER" id="PTHR30111:SF1">
    <property type="entry name" value="33 KDA CHAPERONIN"/>
    <property type="match status" value="1"/>
</dbReference>
<keyword evidence="4 6" id="KW-0143">Chaperone</keyword>
<dbReference type="Gene3D" id="3.55.30.10">
    <property type="entry name" value="Hsp33 domain"/>
    <property type="match status" value="1"/>
</dbReference>
<dbReference type="PANTHER" id="PTHR30111">
    <property type="entry name" value="33 KDA CHAPERONIN"/>
    <property type="match status" value="1"/>
</dbReference>
<evidence type="ECO:0000313" key="8">
    <source>
        <dbReference type="Proteomes" id="UP000031847"/>
    </source>
</evidence>
<dbReference type="GO" id="GO:0051082">
    <property type="term" value="F:unfolded protein binding"/>
    <property type="evidence" value="ECO:0007669"/>
    <property type="project" value="UniProtKB-UniRule"/>
</dbReference>
<name>A0A0B8QWK0_LACLL</name>
<dbReference type="InterPro" id="IPR016153">
    <property type="entry name" value="Heat_shock_Hsp33_N"/>
</dbReference>
<dbReference type="InterPro" id="IPR000397">
    <property type="entry name" value="Heat_shock_Hsp33"/>
</dbReference>
<evidence type="ECO:0000313" key="7">
    <source>
        <dbReference type="EMBL" id="GAM79308.1"/>
    </source>
</evidence>
<dbReference type="CDD" id="cd00498">
    <property type="entry name" value="Hsp33"/>
    <property type="match status" value="1"/>
</dbReference>
<dbReference type="GO" id="GO:0005737">
    <property type="term" value="C:cytoplasm"/>
    <property type="evidence" value="ECO:0007669"/>
    <property type="project" value="UniProtKB-SubCell"/>
</dbReference>
<comment type="similarity">
    <text evidence="6">Belongs to the HSP33 family.</text>
</comment>
<evidence type="ECO:0000256" key="6">
    <source>
        <dbReference type="HAMAP-Rule" id="MF_00117"/>
    </source>
</evidence>
<sequence>MLLYHLLIDNFCALLRSVGVLWYNRLMDKIIKSISKNGHFRAFALDSTLTVKEAQERHQTWPTSTVALGRTLIAGQILGANEKGDTKITVKVLGDGTMGPIIAVADSRGHVKGYVKNRELDYKKASTGEVLVAPFVGNGFLVVVKDMGLKQPYSGQVDLITGEIGEDLAWYFLSSEQTPSSVGVNVLLNEDSDTVKIAGGFMLQALPDATDEEITEIEHNIKSMPSIATMLTSEEPLKTMLDNIYGDMEYKNLGEFPLEFKCDCSKERFLEGIKSLGREPIEEMIAEDHGAEIICQFCENKYEYSEDELKALLK</sequence>
<dbReference type="NCBIfam" id="NF001033">
    <property type="entry name" value="PRK00114.1"/>
    <property type="match status" value="1"/>
</dbReference>
<gene>
    <name evidence="6" type="primary">hslO</name>
    <name evidence="7" type="ORF">JCM5805K_0416</name>
</gene>
<dbReference type="InterPro" id="IPR016154">
    <property type="entry name" value="Heat_shock_Hsp33_C"/>
</dbReference>
<dbReference type="HAMAP" id="MF_00117">
    <property type="entry name" value="HslO"/>
    <property type="match status" value="1"/>
</dbReference>
<keyword evidence="1 6" id="KW-0963">Cytoplasm</keyword>
<dbReference type="Proteomes" id="UP000031847">
    <property type="component" value="Unassembled WGS sequence"/>
</dbReference>
<evidence type="ECO:0000256" key="4">
    <source>
        <dbReference type="ARBA" id="ARBA00023186"/>
    </source>
</evidence>
<dbReference type="AlphaFoldDB" id="A0A0B8QWK0"/>
<keyword evidence="2 6" id="KW-0862">Zinc</keyword>
<comment type="subcellular location">
    <subcellularLocation>
        <location evidence="6">Cytoplasm</location>
    </subcellularLocation>
</comment>
<evidence type="ECO:0000256" key="3">
    <source>
        <dbReference type="ARBA" id="ARBA00023157"/>
    </source>
</evidence>
<dbReference type="Gene3D" id="3.90.1280.10">
    <property type="entry name" value="HSP33 redox switch-like"/>
    <property type="match status" value="1"/>
</dbReference>
<protein>
    <recommendedName>
        <fullName evidence="6">33 kDa chaperonin</fullName>
    </recommendedName>
    <alternativeName>
        <fullName evidence="6">Heat shock protein 33 homolog</fullName>
        <shortName evidence="6">HSP33</shortName>
    </alternativeName>
</protein>